<proteinExistence type="predicted"/>
<organism evidence="2 3">
    <name type="scientific">Macrophomina phaseolina</name>
    <dbReference type="NCBI Taxonomy" id="35725"/>
    <lineage>
        <taxon>Eukaryota</taxon>
        <taxon>Fungi</taxon>
        <taxon>Dikarya</taxon>
        <taxon>Ascomycota</taxon>
        <taxon>Pezizomycotina</taxon>
        <taxon>Dothideomycetes</taxon>
        <taxon>Dothideomycetes incertae sedis</taxon>
        <taxon>Botryosphaeriales</taxon>
        <taxon>Botryosphaeriaceae</taxon>
        <taxon>Macrophomina</taxon>
    </lineage>
</organism>
<comment type="caution">
    <text evidence="2">The sequence shown here is derived from an EMBL/GenBank/DDBJ whole genome shotgun (WGS) entry which is preliminary data.</text>
</comment>
<dbReference type="EMBL" id="JAGTJR010000017">
    <property type="protein sequence ID" value="KAH7046695.1"/>
    <property type="molecule type" value="Genomic_DNA"/>
</dbReference>
<feature type="region of interest" description="Disordered" evidence="1">
    <location>
        <begin position="89"/>
        <end position="122"/>
    </location>
</feature>
<dbReference type="Proteomes" id="UP000774617">
    <property type="component" value="Unassembled WGS sequence"/>
</dbReference>
<name>A0ABQ8G718_9PEZI</name>
<evidence type="ECO:0000313" key="3">
    <source>
        <dbReference type="Proteomes" id="UP000774617"/>
    </source>
</evidence>
<accession>A0ABQ8G718</accession>
<keyword evidence="3" id="KW-1185">Reference proteome</keyword>
<reference evidence="2 3" key="1">
    <citation type="journal article" date="2021" name="Nat. Commun.">
        <title>Genetic determinants of endophytism in the Arabidopsis root mycobiome.</title>
        <authorList>
            <person name="Mesny F."/>
            <person name="Miyauchi S."/>
            <person name="Thiergart T."/>
            <person name="Pickel B."/>
            <person name="Atanasova L."/>
            <person name="Karlsson M."/>
            <person name="Huettel B."/>
            <person name="Barry K.W."/>
            <person name="Haridas S."/>
            <person name="Chen C."/>
            <person name="Bauer D."/>
            <person name="Andreopoulos W."/>
            <person name="Pangilinan J."/>
            <person name="LaButti K."/>
            <person name="Riley R."/>
            <person name="Lipzen A."/>
            <person name="Clum A."/>
            <person name="Drula E."/>
            <person name="Henrissat B."/>
            <person name="Kohler A."/>
            <person name="Grigoriev I.V."/>
            <person name="Martin F.M."/>
            <person name="Hacquard S."/>
        </authorList>
    </citation>
    <scope>NUCLEOTIDE SEQUENCE [LARGE SCALE GENOMIC DNA]</scope>
    <source>
        <strain evidence="2 3">MPI-SDFR-AT-0080</strain>
    </source>
</reference>
<feature type="region of interest" description="Disordered" evidence="1">
    <location>
        <begin position="30"/>
        <end position="49"/>
    </location>
</feature>
<evidence type="ECO:0000313" key="2">
    <source>
        <dbReference type="EMBL" id="KAH7046695.1"/>
    </source>
</evidence>
<evidence type="ECO:0000256" key="1">
    <source>
        <dbReference type="SAM" id="MobiDB-lite"/>
    </source>
</evidence>
<protein>
    <submittedName>
        <fullName evidence="2">Uncharacterized protein</fullName>
    </submittedName>
</protein>
<gene>
    <name evidence="2" type="ORF">B0J12DRAFT_136297</name>
</gene>
<feature type="compositionally biased region" description="Basic and acidic residues" evidence="1">
    <location>
        <begin position="105"/>
        <end position="118"/>
    </location>
</feature>
<sequence length="345" mass="37212">MGEAKFRARRCATPGTNAISSLLKRASLHDHHSAAAASPNSRPIDTTAGPRMVCPPEFLRRDAHVLTAIRSLPRSSNLVLFTPVVPPAPEEDSSFLSPTAGGAVQEDRPGRTSSRADADAPMDPFEPFGRALSWHHSRVRHVPYVPAVGMTTTHHTFLKHAAAVVLVVVCNSNSPHRSSAHSRFDYAPAFTGLPVQRTMELQHEGPYHSPYLLPPVPRSPGTPAPAPVKAVHDFESSRSAGPDTLAGDSAPFRFASQALIASWDLMCRYPASSTEPVPIVLLIVDEWGESGFEVARVERGAMETVADDLPEGVHARPCFTNILGSVSYSTRALRNAANLVFESEI</sequence>